<proteinExistence type="predicted"/>
<dbReference type="RefSeq" id="WP_108776396.1">
    <property type="nucleotide sequence ID" value="NZ_CP029186.1"/>
</dbReference>
<keyword evidence="3" id="KW-1185">Reference proteome</keyword>
<evidence type="ECO:0000256" key="1">
    <source>
        <dbReference type="SAM" id="Phobius"/>
    </source>
</evidence>
<organism evidence="2 3">
    <name type="scientific">Flavobacterium album</name>
    <dbReference type="NCBI Taxonomy" id="2175091"/>
    <lineage>
        <taxon>Bacteria</taxon>
        <taxon>Pseudomonadati</taxon>
        <taxon>Bacteroidota</taxon>
        <taxon>Flavobacteriia</taxon>
        <taxon>Flavobacteriales</taxon>
        <taxon>Flavobacteriaceae</taxon>
        <taxon>Flavobacterium</taxon>
    </lineage>
</organism>
<name>A0A2S1QTC3_9FLAO</name>
<dbReference type="AlphaFoldDB" id="A0A2S1QTC3"/>
<feature type="transmembrane region" description="Helical" evidence="1">
    <location>
        <begin position="12"/>
        <end position="34"/>
    </location>
</feature>
<keyword evidence="1" id="KW-0472">Membrane</keyword>
<gene>
    <name evidence="2" type="ORF">HYN59_00470</name>
</gene>
<dbReference type="OrthoDB" id="1362122at2"/>
<evidence type="ECO:0000313" key="2">
    <source>
        <dbReference type="EMBL" id="AWH83680.1"/>
    </source>
</evidence>
<protein>
    <submittedName>
        <fullName evidence="2">Uncharacterized protein</fullName>
    </submittedName>
</protein>
<keyword evidence="1" id="KW-1133">Transmembrane helix</keyword>
<feature type="transmembrane region" description="Helical" evidence="1">
    <location>
        <begin position="81"/>
        <end position="99"/>
    </location>
</feature>
<dbReference type="Proteomes" id="UP000244929">
    <property type="component" value="Chromosome"/>
</dbReference>
<reference evidence="2 3" key="1">
    <citation type="submission" date="2018-04" db="EMBL/GenBank/DDBJ databases">
        <title>Genome sequencing of Flavobacterium sp. HYN0059.</title>
        <authorList>
            <person name="Yi H."/>
            <person name="Baek C."/>
        </authorList>
    </citation>
    <scope>NUCLEOTIDE SEQUENCE [LARGE SCALE GENOMIC DNA]</scope>
    <source>
        <strain evidence="2 3">HYN0059</strain>
    </source>
</reference>
<evidence type="ECO:0000313" key="3">
    <source>
        <dbReference type="Proteomes" id="UP000244929"/>
    </source>
</evidence>
<dbReference type="KEGG" id="falb:HYN59_00470"/>
<feature type="transmembrane region" description="Helical" evidence="1">
    <location>
        <begin position="46"/>
        <end position="69"/>
    </location>
</feature>
<keyword evidence="1" id="KW-0812">Transmembrane</keyword>
<accession>A0A2S1QTC3</accession>
<sequence>MKPFDLKHTVFHILVALYFIWAFVFAVLLAMAISNTLNAHNPALNSIFPLWILVNLVTGSALFIVIRLFRSKEIIGKAVRYSYIALAAGAIGIMLFVGIKA</sequence>
<dbReference type="EMBL" id="CP029186">
    <property type="protein sequence ID" value="AWH83680.1"/>
    <property type="molecule type" value="Genomic_DNA"/>
</dbReference>